<name>A0A9N8YJY7_9GLOM</name>
<accession>A0A9N8YJY7</accession>
<organism evidence="1 2">
    <name type="scientific">Diversispora eburnea</name>
    <dbReference type="NCBI Taxonomy" id="1213867"/>
    <lineage>
        <taxon>Eukaryota</taxon>
        <taxon>Fungi</taxon>
        <taxon>Fungi incertae sedis</taxon>
        <taxon>Mucoromycota</taxon>
        <taxon>Glomeromycotina</taxon>
        <taxon>Glomeromycetes</taxon>
        <taxon>Diversisporales</taxon>
        <taxon>Diversisporaceae</taxon>
        <taxon>Diversispora</taxon>
    </lineage>
</organism>
<evidence type="ECO:0000313" key="1">
    <source>
        <dbReference type="EMBL" id="CAG8433458.1"/>
    </source>
</evidence>
<feature type="non-terminal residue" evidence="1">
    <location>
        <position position="67"/>
    </location>
</feature>
<gene>
    <name evidence="1" type="ORF">DEBURN_LOCUS468</name>
</gene>
<dbReference type="AlphaFoldDB" id="A0A9N8YJY7"/>
<comment type="caution">
    <text evidence="1">The sequence shown here is derived from an EMBL/GenBank/DDBJ whole genome shotgun (WGS) entry which is preliminary data.</text>
</comment>
<dbReference type="EMBL" id="CAJVPK010000015">
    <property type="protein sequence ID" value="CAG8433458.1"/>
    <property type="molecule type" value="Genomic_DNA"/>
</dbReference>
<protein>
    <submittedName>
        <fullName evidence="1">1789_t:CDS:1</fullName>
    </submittedName>
</protein>
<keyword evidence="2" id="KW-1185">Reference proteome</keyword>
<reference evidence="1" key="1">
    <citation type="submission" date="2021-06" db="EMBL/GenBank/DDBJ databases">
        <authorList>
            <person name="Kallberg Y."/>
            <person name="Tangrot J."/>
            <person name="Rosling A."/>
        </authorList>
    </citation>
    <scope>NUCLEOTIDE SEQUENCE</scope>
    <source>
        <strain evidence="1">AZ414A</strain>
    </source>
</reference>
<evidence type="ECO:0000313" key="2">
    <source>
        <dbReference type="Proteomes" id="UP000789706"/>
    </source>
</evidence>
<proteinExistence type="predicted"/>
<sequence>TNTKIHGAGFTTVTVPNGSNGDNRLWSNLVVKIIYTEILDHTEEALKYLMSSGHTHDCIIIKIDTVF</sequence>
<dbReference type="Proteomes" id="UP000789706">
    <property type="component" value="Unassembled WGS sequence"/>
</dbReference>
<dbReference type="OrthoDB" id="76567at2759"/>